<dbReference type="OrthoDB" id="6160351at2"/>
<feature type="transmembrane region" description="Helical" evidence="1">
    <location>
        <begin position="156"/>
        <end position="176"/>
    </location>
</feature>
<dbReference type="KEGG" id="ajp:AMJAP_0673"/>
<evidence type="ECO:0000313" key="3">
    <source>
        <dbReference type="Proteomes" id="UP000595663"/>
    </source>
</evidence>
<keyword evidence="3" id="KW-1185">Reference proteome</keyword>
<proteinExistence type="predicted"/>
<protein>
    <recommendedName>
        <fullName evidence="4">Transmembrane protein</fullName>
    </recommendedName>
</protein>
<keyword evidence="1" id="KW-0472">Membrane</keyword>
<dbReference type="Proteomes" id="UP000595663">
    <property type="component" value="Chromosome"/>
</dbReference>
<keyword evidence="1" id="KW-0812">Transmembrane</keyword>
<reference evidence="2 3" key="1">
    <citation type="journal article" date="2008" name="Int. J. Syst. Evol. Microbiol.">
        <title>Amphritea japonica sp. nov. and Amphritea balenae sp. nov., isolated from the sediment adjacent to sperm whale carcasses off Kagoshima, Japan.</title>
        <authorList>
            <person name="Miyazaki M."/>
            <person name="Nogi Y."/>
            <person name="Fujiwara Y."/>
            <person name="Kawato M."/>
            <person name="Nagahama T."/>
            <person name="Kubokawa K."/>
            <person name="Horikoshi K."/>
        </authorList>
    </citation>
    <scope>NUCLEOTIDE SEQUENCE [LARGE SCALE GENOMIC DNA]</scope>
    <source>
        <strain evidence="2 3">ATCC BAA-1530</strain>
    </source>
</reference>
<evidence type="ECO:0000256" key="1">
    <source>
        <dbReference type="SAM" id="Phobius"/>
    </source>
</evidence>
<accession>A0A7R6PF46</accession>
<dbReference type="RefSeq" id="WP_019622390.1">
    <property type="nucleotide sequence ID" value="NZ_AP014545.1"/>
</dbReference>
<evidence type="ECO:0008006" key="4">
    <source>
        <dbReference type="Google" id="ProtNLM"/>
    </source>
</evidence>
<feature type="transmembrane region" description="Helical" evidence="1">
    <location>
        <begin position="121"/>
        <end position="144"/>
    </location>
</feature>
<keyword evidence="1" id="KW-1133">Transmembrane helix</keyword>
<evidence type="ECO:0000313" key="2">
    <source>
        <dbReference type="EMBL" id="BBB25272.1"/>
    </source>
</evidence>
<dbReference type="AlphaFoldDB" id="A0A7R6PF46"/>
<sequence>MMDLDTFINPPVAEYKSTAYRPDKGLLQREQGPKNSYRKGQYLARIVPTVEVLPRDTFNVTPETLREYERDDEPGIKEKAAAGTLTKEEFKILQQLLSVAQFAHIGISPLRYNKLSYTLNLMYGGGRFVTFLFGGGLLFLFILTLFSDEPYNSDDALFALIMISPSFLCWMIGFLAKKLNPELLYSTKDYRAWYLCRESGLVTQYHQKKKNLVLHEAPFSEMECYLHSTPLPSGLLRYNLVLAHYKDDWGIDMSDFYKPSELWQECAASWDSMQYFMDVTQPLSDDPSHEEFRHLDPTTAEYDKKTNRPKHYWRDMDMETFEKLKRENDTKLRKRYNR</sequence>
<dbReference type="EMBL" id="AP014545">
    <property type="protein sequence ID" value="BBB25272.1"/>
    <property type="molecule type" value="Genomic_DNA"/>
</dbReference>
<organism evidence="2 3">
    <name type="scientific">Amphritea japonica ATCC BAA-1530</name>
    <dbReference type="NCBI Taxonomy" id="1278309"/>
    <lineage>
        <taxon>Bacteria</taxon>
        <taxon>Pseudomonadati</taxon>
        <taxon>Pseudomonadota</taxon>
        <taxon>Gammaproteobacteria</taxon>
        <taxon>Oceanospirillales</taxon>
        <taxon>Oceanospirillaceae</taxon>
        <taxon>Amphritea</taxon>
    </lineage>
</organism>
<name>A0A7R6PF46_9GAMM</name>
<gene>
    <name evidence="2" type="ORF">AMJAP_0673</name>
</gene>